<evidence type="ECO:0000313" key="1">
    <source>
        <dbReference type="EMBL" id="PHJ21685.1"/>
    </source>
</evidence>
<proteinExistence type="predicted"/>
<dbReference type="Proteomes" id="UP000221165">
    <property type="component" value="Unassembled WGS sequence"/>
</dbReference>
<evidence type="ECO:0000313" key="2">
    <source>
        <dbReference type="Proteomes" id="UP000221165"/>
    </source>
</evidence>
<dbReference type="EMBL" id="MIGC01002083">
    <property type="protein sequence ID" value="PHJ21685.1"/>
    <property type="molecule type" value="Genomic_DNA"/>
</dbReference>
<comment type="caution">
    <text evidence="1">The sequence shown here is derived from an EMBL/GenBank/DDBJ whole genome shotgun (WGS) entry which is preliminary data.</text>
</comment>
<organism evidence="1 2">
    <name type="scientific">Cystoisospora suis</name>
    <dbReference type="NCBI Taxonomy" id="483139"/>
    <lineage>
        <taxon>Eukaryota</taxon>
        <taxon>Sar</taxon>
        <taxon>Alveolata</taxon>
        <taxon>Apicomplexa</taxon>
        <taxon>Conoidasida</taxon>
        <taxon>Coccidia</taxon>
        <taxon>Eucoccidiorida</taxon>
        <taxon>Eimeriorina</taxon>
        <taxon>Sarcocystidae</taxon>
        <taxon>Cystoisospora</taxon>
    </lineage>
</organism>
<sequence length="122" mass="13331">MLHILVLVLNIISSGTFVHTFVRVCVQGCLFYITLLCGSTTRVGRVPAAPTHPVMTSLFSGEGNVVSLSSEDDADDQILETRDDIDQLRTLCVVLLVATMLLFPTADYCDFFVVLEKLGGCF</sequence>
<dbReference type="GeneID" id="94427874"/>
<accession>A0A2C6L0T7</accession>
<dbReference type="RefSeq" id="XP_067923365.1">
    <property type="nucleotide sequence ID" value="XM_068064663.1"/>
</dbReference>
<protein>
    <submittedName>
        <fullName evidence="1">Uncharacterized protein</fullName>
    </submittedName>
</protein>
<dbReference type="VEuPathDB" id="ToxoDB:CSUI_004472"/>
<dbReference type="AlphaFoldDB" id="A0A2C6L0T7"/>
<reference evidence="1 2" key="1">
    <citation type="journal article" date="2017" name="Int. J. Parasitol.">
        <title>The genome of the protozoan parasite Cystoisospora suis and a reverse vaccinology approach to identify vaccine candidates.</title>
        <authorList>
            <person name="Palmieri N."/>
            <person name="Shrestha A."/>
            <person name="Ruttkowski B."/>
            <person name="Beck T."/>
            <person name="Vogl C."/>
            <person name="Tomley F."/>
            <person name="Blake D.P."/>
            <person name="Joachim A."/>
        </authorList>
    </citation>
    <scope>NUCLEOTIDE SEQUENCE [LARGE SCALE GENOMIC DNA]</scope>
    <source>
        <strain evidence="1 2">Wien I</strain>
    </source>
</reference>
<keyword evidence="2" id="KW-1185">Reference proteome</keyword>
<name>A0A2C6L0T7_9APIC</name>
<gene>
    <name evidence="1" type="ORF">CSUI_004472</name>
</gene>